<proteinExistence type="predicted"/>
<evidence type="ECO:0000313" key="2">
    <source>
        <dbReference type="EMBL" id="CAG2208609.1"/>
    </source>
</evidence>
<sequence length="260" mass="30021">MLLDFLPHAVSFVFVVNSNDAGGIHEDKVKKGKQTDFTDEYNRFMKVLEATIEKNKNKRVDFYYIFLKDFINNAERGVLTRLNMLEKTDEEQKQIITRNIAEIHELQNQCKKASKELVKYKTEIISILAGKLYTYLHSDDGREEILNPLGKKKIIVVVFLPIGLLFSVALGSEHRLEIANGLYKQCRDHFSMSSLKDDFEKSFGVEYGRAIERVFDESFPNVIESLFDTNQYLLDNNQAIKQAEESLKRLEKNPANPDSN</sequence>
<evidence type="ECO:0000256" key="1">
    <source>
        <dbReference type="SAM" id="Coils"/>
    </source>
</evidence>
<dbReference type="Proteomes" id="UP000683360">
    <property type="component" value="Unassembled WGS sequence"/>
</dbReference>
<dbReference type="AlphaFoldDB" id="A0A8S3RQ07"/>
<evidence type="ECO:0000313" key="3">
    <source>
        <dbReference type="Proteomes" id="UP000683360"/>
    </source>
</evidence>
<reference evidence="2" key="1">
    <citation type="submission" date="2021-03" db="EMBL/GenBank/DDBJ databases">
        <authorList>
            <person name="Bekaert M."/>
        </authorList>
    </citation>
    <scope>NUCLEOTIDE SEQUENCE</scope>
</reference>
<dbReference type="EMBL" id="CAJPWZ010001114">
    <property type="protein sequence ID" value="CAG2208609.1"/>
    <property type="molecule type" value="Genomic_DNA"/>
</dbReference>
<protein>
    <submittedName>
        <fullName evidence="2">Uncharacterized protein</fullName>
    </submittedName>
</protein>
<feature type="coiled-coil region" evidence="1">
    <location>
        <begin position="96"/>
        <end position="123"/>
    </location>
</feature>
<name>A0A8S3RQ07_MYTED</name>
<keyword evidence="1" id="KW-0175">Coiled coil</keyword>
<dbReference type="OrthoDB" id="8927528at2759"/>
<keyword evidence="3" id="KW-1185">Reference proteome</keyword>
<gene>
    <name evidence="2" type="ORF">MEDL_22783</name>
</gene>
<organism evidence="2 3">
    <name type="scientific">Mytilus edulis</name>
    <name type="common">Blue mussel</name>
    <dbReference type="NCBI Taxonomy" id="6550"/>
    <lineage>
        <taxon>Eukaryota</taxon>
        <taxon>Metazoa</taxon>
        <taxon>Spiralia</taxon>
        <taxon>Lophotrochozoa</taxon>
        <taxon>Mollusca</taxon>
        <taxon>Bivalvia</taxon>
        <taxon>Autobranchia</taxon>
        <taxon>Pteriomorphia</taxon>
        <taxon>Mytilida</taxon>
        <taxon>Mytiloidea</taxon>
        <taxon>Mytilidae</taxon>
        <taxon>Mytilinae</taxon>
        <taxon>Mytilus</taxon>
    </lineage>
</organism>
<comment type="caution">
    <text evidence="2">The sequence shown here is derived from an EMBL/GenBank/DDBJ whole genome shotgun (WGS) entry which is preliminary data.</text>
</comment>
<accession>A0A8S3RQ07</accession>